<feature type="transmembrane region" description="Helical" evidence="12">
    <location>
        <begin position="1016"/>
        <end position="1045"/>
    </location>
</feature>
<comment type="subcellular location">
    <subcellularLocation>
        <location evidence="1">Nucleus membrane</location>
        <topology evidence="1">Multi-pass membrane protein</topology>
    </subcellularLocation>
</comment>
<feature type="transmembrane region" description="Helical" evidence="12">
    <location>
        <begin position="1530"/>
        <end position="1553"/>
    </location>
</feature>
<dbReference type="Pfam" id="PF06241">
    <property type="entry name" value="Castor_Poll_mid"/>
    <property type="match status" value="1"/>
</dbReference>
<evidence type="ECO:0000256" key="4">
    <source>
        <dbReference type="ARBA" id="ARBA00022692"/>
    </source>
</evidence>
<proteinExistence type="inferred from homology"/>
<feature type="transmembrane region" description="Helical" evidence="12">
    <location>
        <begin position="254"/>
        <end position="273"/>
    </location>
</feature>
<feature type="region of interest" description="Disordered" evidence="11">
    <location>
        <begin position="1"/>
        <end position="27"/>
    </location>
</feature>
<organism evidence="14 15">
    <name type="scientific">Cucurbita argyrosperma subsp. sororia</name>
    <dbReference type="NCBI Taxonomy" id="37648"/>
    <lineage>
        <taxon>Eukaryota</taxon>
        <taxon>Viridiplantae</taxon>
        <taxon>Streptophyta</taxon>
        <taxon>Embryophyta</taxon>
        <taxon>Tracheophyta</taxon>
        <taxon>Spermatophyta</taxon>
        <taxon>Magnoliopsida</taxon>
        <taxon>eudicotyledons</taxon>
        <taxon>Gunneridae</taxon>
        <taxon>Pentapetalae</taxon>
        <taxon>rosids</taxon>
        <taxon>fabids</taxon>
        <taxon>Cucurbitales</taxon>
        <taxon>Cucurbitaceae</taxon>
        <taxon>Cucurbiteae</taxon>
        <taxon>Cucurbita</taxon>
    </lineage>
</organism>
<dbReference type="PANTHER" id="PTHR31563">
    <property type="entry name" value="ION CHANNEL POLLUX-RELATED"/>
    <property type="match status" value="1"/>
</dbReference>
<evidence type="ECO:0000256" key="5">
    <source>
        <dbReference type="ARBA" id="ARBA00022989"/>
    </source>
</evidence>
<comment type="similarity">
    <text evidence="2">Belongs to the castor/pollux (TC 1.A.1.23) family.</text>
</comment>
<feature type="region of interest" description="Disordered" evidence="11">
    <location>
        <begin position="135"/>
        <end position="169"/>
    </location>
</feature>
<keyword evidence="4 12" id="KW-0812">Transmembrane</keyword>
<accession>A0AAV6NTD2</accession>
<protein>
    <submittedName>
        <fullName evidence="14">Ion channel DMI1</fullName>
    </submittedName>
</protein>
<evidence type="ECO:0000256" key="11">
    <source>
        <dbReference type="SAM" id="MobiDB-lite"/>
    </source>
</evidence>
<evidence type="ECO:0000256" key="12">
    <source>
        <dbReference type="SAM" id="Phobius"/>
    </source>
</evidence>
<evidence type="ECO:0000256" key="7">
    <source>
        <dbReference type="ARBA" id="ARBA00023065"/>
    </source>
</evidence>
<feature type="domain" description="RCK N-terminal" evidence="13">
    <location>
        <begin position="669"/>
        <end position="820"/>
    </location>
</feature>
<feature type="transmembrane region" description="Helical" evidence="12">
    <location>
        <begin position="185"/>
        <end position="203"/>
    </location>
</feature>
<dbReference type="InterPro" id="IPR044849">
    <property type="entry name" value="CASTOR/POLLUX/SYM8-like"/>
</dbReference>
<evidence type="ECO:0000256" key="9">
    <source>
        <dbReference type="ARBA" id="ARBA00023242"/>
    </source>
</evidence>
<evidence type="ECO:0000313" key="14">
    <source>
        <dbReference type="EMBL" id="KAG6601627.1"/>
    </source>
</evidence>
<keyword evidence="8 12" id="KW-0472">Membrane</keyword>
<keyword evidence="9" id="KW-0539">Nucleus</keyword>
<sequence length="1567" mass="174015">MAGDNDDSTVTVRPNASPIKPDSPPLLKRSKTIAVDASQTPHFPGPLFPAVRRVSTAPLSASSFRQPTDLRLSIDNDSAPVTDGAQFFNRDYIFPSCLGPYASKPRLTFKATKHANQDLSTASSFNRRLGSNRVQGAVAEQSPPKASPSKVQESKKQEKPVKLIGRPDSASQSSMRRFLKPTHSLMHYLLIIACMFMGFYAVYLQKKVTKLEGEKSRLHQLCSDENVISATWVMSVPGDNNSIFNFFNADSRSVALYTVVCTLVMPFILYKYLHYLPRIKNFSERTQNSKDVVPLNKRIAYVVDVCFSIYPYAKLLALLFATVFLIGFGGLALYAVSDGSFAEALWLSWTFVADSGNHADRVGIGPRIVSVSISAGGMLIFAMMLGLVSDAISEKVDSLRKGKSEVIERNHILILGWSDKLGSLLKQLAIANKSVGGGVVVVLAERDKEEMEMDIAKLEFDFMGTSVICRSGSPLILADLKKVSVSKARAIIVLATDENADQSDARALRVVLSLTGVKEGLRGHVVVEMSDLDNEPLVKLVGGGVIETVVAHDVIGRLMIQCALQPGLAQIWEDILGFENSEFYIQRWPQLDGQRFGDVLISFPDAIPCGVKVAAEGGEIILNPDDNYILKEGDEVLVIAEDDDTYAPGPIPEVRRPFFQKIIDPPKYPEKILFCGWRRDIDDMIMVLEAILAPGSELWMFNEVPETEREKKLIDGGLDISSLVNIKLVHRQGNAVIRRHLESLPLETFDSILILADESLEDSVVHSDSRSLATLLLIRDIQSKRLPNKDVKLTSTSLRLAGFSHHSWIREMQQASDRSIIISEILDSRTRNLVSVSRISDYVLSNELVSMALAMVAEDQQINRVLEELFAEEGNEMCIRPAEFYLVDKEELCFYDIMIRGRQRREIVIGYRTGTSENAIINPPQKSEQRKWSLDDVFVVISSAPARLVEGRDLEDNFDGGEAKRKAEILRDGCVSIMCIIQYKTRQLRPPPLMDSSGSGSGSVSDTSNPLSPYQLLFTALSLIPLSHLLAALLLIFLVFLYNFFEIHFLHDFIRAFRGDRVCITASDPDFYQSVVSKCRILHGRYSSTPWLCSPHLQTIFLSIFGSSPPVSYKRQLFRVPDGGTIALDWLRSSDVKYAAFGVNVNTPDNEKTPTVIVIPGLTSDSSAAYIKHLAFRISNRGWNVVVSNHRGLGGISLTSERVYNAGWTEDIRSVVGHIHSQHPESPLFVVGTSIGANVLVKYLGEDGANVPISGAAAICSPWDLLICDRFINRRLVQSFYNKALAIGLQDFALLHRSNLSQLTEWESIKKSRSIRDFDNYATRILGNFETVDAFYRHATSATYVGNVAVPLLCISALDDPVCTKEAIPWDECRANRNVVLATTPHGGHLGFYEGITANSLWWARAVDEFLGVLHSSSYIGVIKQMRKTTAPTPSFSIDQGPYVSVLEDGMVTAVGDEQTDDTMQDLPNQETTNVSSSAEVILDKEEADHVRKKNDQPERNEEKDPNPTQATTPARKCTDCLARRSGRSFWLLAYIAIITTWPMVRPALSLLFKKYKYLMPGGSRKR</sequence>
<dbReference type="FunFam" id="3.40.50.720:FF:000176">
    <property type="entry name" value="Probable ion channel POLLUX"/>
    <property type="match status" value="1"/>
</dbReference>
<dbReference type="EMBL" id="JAGKQH010000004">
    <property type="protein sequence ID" value="KAG6601627.1"/>
    <property type="molecule type" value="Genomic_DNA"/>
</dbReference>
<keyword evidence="15" id="KW-1185">Reference proteome</keyword>
<feature type="non-terminal residue" evidence="14">
    <location>
        <position position="1"/>
    </location>
</feature>
<dbReference type="Pfam" id="PF12146">
    <property type="entry name" value="Hydrolase_4"/>
    <property type="match status" value="1"/>
</dbReference>
<evidence type="ECO:0000259" key="13">
    <source>
        <dbReference type="PROSITE" id="PS51201"/>
    </source>
</evidence>
<evidence type="ECO:0000256" key="1">
    <source>
        <dbReference type="ARBA" id="ARBA00004232"/>
    </source>
</evidence>
<dbReference type="GO" id="GO:0034220">
    <property type="term" value="P:monoatomic ion transmembrane transport"/>
    <property type="evidence" value="ECO:0007669"/>
    <property type="project" value="UniProtKB-KW"/>
</dbReference>
<dbReference type="GO" id="GO:0006813">
    <property type="term" value="P:potassium ion transport"/>
    <property type="evidence" value="ECO:0007669"/>
    <property type="project" value="InterPro"/>
</dbReference>
<dbReference type="InterPro" id="IPR010420">
    <property type="entry name" value="CASTOR/POLLUX/SYM8_dom"/>
</dbReference>
<dbReference type="Pfam" id="PF22614">
    <property type="entry name" value="Slo-like_RCK"/>
    <property type="match status" value="1"/>
</dbReference>
<feature type="region of interest" description="Disordered" evidence="11">
    <location>
        <begin position="1461"/>
        <end position="1517"/>
    </location>
</feature>
<evidence type="ECO:0000313" key="15">
    <source>
        <dbReference type="Proteomes" id="UP000685013"/>
    </source>
</evidence>
<keyword evidence="5 12" id="KW-1133">Transmembrane helix</keyword>
<feature type="compositionally biased region" description="Basic and acidic residues" evidence="11">
    <location>
        <begin position="152"/>
        <end position="161"/>
    </location>
</feature>
<feature type="compositionally biased region" description="Polar residues" evidence="11">
    <location>
        <begin position="1466"/>
        <end position="1479"/>
    </location>
</feature>
<keyword evidence="6" id="KW-0175">Coiled coil</keyword>
<dbReference type="Proteomes" id="UP000685013">
    <property type="component" value="Chromosome 4"/>
</dbReference>
<feature type="compositionally biased region" description="Basic and acidic residues" evidence="11">
    <location>
        <begin position="1482"/>
        <end position="1506"/>
    </location>
</feature>
<keyword evidence="3" id="KW-0813">Transport</keyword>
<dbReference type="PANTHER" id="PTHR31563:SF10">
    <property type="entry name" value="ION CHANNEL POLLUX-RELATED"/>
    <property type="match status" value="1"/>
</dbReference>
<gene>
    <name evidence="14" type="primary">DMI1</name>
    <name evidence="14" type="ORF">SDJN03_06860</name>
</gene>
<keyword evidence="10" id="KW-0407">Ion channel</keyword>
<feature type="domain" description="RCK N-terminal" evidence="13">
    <location>
        <begin position="409"/>
        <end position="550"/>
    </location>
</feature>
<dbReference type="PROSITE" id="PS51201">
    <property type="entry name" value="RCK_N"/>
    <property type="match status" value="2"/>
</dbReference>
<comment type="caution">
    <text evidence="14">The sequence shown here is derived from an EMBL/GenBank/DDBJ whole genome shotgun (WGS) entry which is preliminary data.</text>
</comment>
<evidence type="ECO:0000256" key="2">
    <source>
        <dbReference type="ARBA" id="ARBA00008577"/>
    </source>
</evidence>
<keyword evidence="7" id="KW-0406">Ion transport</keyword>
<evidence type="ECO:0000256" key="10">
    <source>
        <dbReference type="ARBA" id="ARBA00023303"/>
    </source>
</evidence>
<reference evidence="14 15" key="1">
    <citation type="journal article" date="2021" name="Hortic Res">
        <title>The domestication of Cucurbita argyrosperma as revealed by the genome of its wild relative.</title>
        <authorList>
            <person name="Barrera-Redondo J."/>
            <person name="Sanchez-de la Vega G."/>
            <person name="Aguirre-Liguori J.A."/>
            <person name="Castellanos-Morales G."/>
            <person name="Gutierrez-Guerrero Y.T."/>
            <person name="Aguirre-Dugua X."/>
            <person name="Aguirre-Planter E."/>
            <person name="Tenaillon M.I."/>
            <person name="Lira-Saade R."/>
            <person name="Eguiarte L.E."/>
        </authorList>
    </citation>
    <scope>NUCLEOTIDE SEQUENCE [LARGE SCALE GENOMIC DNA]</scope>
    <source>
        <strain evidence="14">JBR-2021</strain>
    </source>
</reference>
<dbReference type="InterPro" id="IPR003148">
    <property type="entry name" value="RCK_N"/>
</dbReference>
<evidence type="ECO:0000256" key="8">
    <source>
        <dbReference type="ARBA" id="ARBA00023136"/>
    </source>
</evidence>
<dbReference type="GO" id="GO:0031965">
    <property type="term" value="C:nuclear membrane"/>
    <property type="evidence" value="ECO:0007669"/>
    <property type="project" value="UniProtKB-SubCell"/>
</dbReference>
<dbReference type="InterPro" id="IPR022742">
    <property type="entry name" value="Hydrolase_4"/>
</dbReference>
<dbReference type="FunFam" id="3.40.50.1820:FF:000071">
    <property type="entry name" value="Embryogenesis-associated protein EMB8"/>
    <property type="match status" value="1"/>
</dbReference>
<feature type="transmembrane region" description="Helical" evidence="12">
    <location>
        <begin position="315"/>
        <end position="336"/>
    </location>
</feature>
<evidence type="ECO:0000256" key="6">
    <source>
        <dbReference type="ARBA" id="ARBA00023054"/>
    </source>
</evidence>
<name>A0AAV6NTD2_9ROSI</name>
<evidence type="ECO:0000256" key="3">
    <source>
        <dbReference type="ARBA" id="ARBA00022448"/>
    </source>
</evidence>